<gene>
    <name evidence="1" type="ORF">CA13_57830</name>
</gene>
<dbReference type="Proteomes" id="UP000315010">
    <property type="component" value="Unassembled WGS sequence"/>
</dbReference>
<proteinExistence type="predicted"/>
<comment type="caution">
    <text evidence="1">The sequence shown here is derived from an EMBL/GenBank/DDBJ whole genome shotgun (WGS) entry which is preliminary data.</text>
</comment>
<evidence type="ECO:0000313" key="1">
    <source>
        <dbReference type="EMBL" id="TWT84306.1"/>
    </source>
</evidence>
<reference evidence="1 2" key="1">
    <citation type="submission" date="2019-02" db="EMBL/GenBank/DDBJ databases">
        <title>Deep-cultivation of Planctomycetes and their phenomic and genomic characterization uncovers novel biology.</title>
        <authorList>
            <person name="Wiegand S."/>
            <person name="Jogler M."/>
            <person name="Boedeker C."/>
            <person name="Pinto D."/>
            <person name="Vollmers J."/>
            <person name="Rivas-Marin E."/>
            <person name="Kohn T."/>
            <person name="Peeters S.H."/>
            <person name="Heuer A."/>
            <person name="Rast P."/>
            <person name="Oberbeckmann S."/>
            <person name="Bunk B."/>
            <person name="Jeske O."/>
            <person name="Meyerdierks A."/>
            <person name="Storesund J.E."/>
            <person name="Kallscheuer N."/>
            <person name="Luecker S."/>
            <person name="Lage O.M."/>
            <person name="Pohl T."/>
            <person name="Merkel B.J."/>
            <person name="Hornburger P."/>
            <person name="Mueller R.-W."/>
            <person name="Bruemmer F."/>
            <person name="Labrenz M."/>
            <person name="Spormann A.M."/>
            <person name="Op Den Camp H."/>
            <person name="Overmann J."/>
            <person name="Amann R."/>
            <person name="Jetten M.S.M."/>
            <person name="Mascher T."/>
            <person name="Medema M.H."/>
            <person name="Devos D.P."/>
            <person name="Kaster A.-K."/>
            <person name="Ovreas L."/>
            <person name="Rohde M."/>
            <person name="Galperin M.Y."/>
            <person name="Jogler C."/>
        </authorList>
    </citation>
    <scope>NUCLEOTIDE SEQUENCE [LARGE SCALE GENOMIC DNA]</scope>
    <source>
        <strain evidence="1 2">CA13</strain>
    </source>
</reference>
<dbReference type="EMBL" id="SJPJ01000001">
    <property type="protein sequence ID" value="TWT84306.1"/>
    <property type="molecule type" value="Genomic_DNA"/>
</dbReference>
<sequence>MDGPFLVALKIFHLYRNTDARPVKKLRRTTETVMCDRIVAKWVDISEEVERPVDRIGKVLRLDP</sequence>
<dbReference type="AlphaFoldDB" id="A0A5C5ZAY3"/>
<evidence type="ECO:0000313" key="2">
    <source>
        <dbReference type="Proteomes" id="UP000315010"/>
    </source>
</evidence>
<name>A0A5C5ZAY3_9BACT</name>
<organism evidence="1 2">
    <name type="scientific">Novipirellula herctigrandis</name>
    <dbReference type="NCBI Taxonomy" id="2527986"/>
    <lineage>
        <taxon>Bacteria</taxon>
        <taxon>Pseudomonadati</taxon>
        <taxon>Planctomycetota</taxon>
        <taxon>Planctomycetia</taxon>
        <taxon>Pirellulales</taxon>
        <taxon>Pirellulaceae</taxon>
        <taxon>Novipirellula</taxon>
    </lineage>
</organism>
<accession>A0A5C5ZAY3</accession>
<keyword evidence="2" id="KW-1185">Reference proteome</keyword>
<protein>
    <submittedName>
        <fullName evidence="1">Uncharacterized protein</fullName>
    </submittedName>
</protein>